<protein>
    <recommendedName>
        <fullName evidence="3">DUF4177 domain-containing protein</fullName>
    </recommendedName>
</protein>
<name>A0A1I4IIR3_9GAMM</name>
<reference evidence="1 2" key="1">
    <citation type="submission" date="2016-10" db="EMBL/GenBank/DDBJ databases">
        <authorList>
            <person name="de Groot N.N."/>
        </authorList>
    </citation>
    <scope>NUCLEOTIDE SEQUENCE [LARGE SCALE GENOMIC DNA]</scope>
    <source>
        <strain evidence="1 2">DSM 381</strain>
    </source>
</reference>
<proteinExistence type="predicted"/>
<gene>
    <name evidence="1" type="ORF">SAMN04244574_04601</name>
</gene>
<accession>A0A1I4IIR3</accession>
<evidence type="ECO:0008006" key="3">
    <source>
        <dbReference type="Google" id="ProtNLM"/>
    </source>
</evidence>
<dbReference type="Proteomes" id="UP000199579">
    <property type="component" value="Unassembled WGS sequence"/>
</dbReference>
<evidence type="ECO:0000313" key="2">
    <source>
        <dbReference type="Proteomes" id="UP000199579"/>
    </source>
</evidence>
<dbReference type="AlphaFoldDB" id="A0A1I4IIR3"/>
<dbReference type="RefSeq" id="WP_090944669.1">
    <property type="nucleotide sequence ID" value="NZ_FOSX01000159.1"/>
</dbReference>
<evidence type="ECO:0000313" key="1">
    <source>
        <dbReference type="EMBL" id="SFL53701.1"/>
    </source>
</evidence>
<dbReference type="EMBL" id="FOSX01000159">
    <property type="protein sequence ID" value="SFL53701.1"/>
    <property type="molecule type" value="Genomic_DNA"/>
</dbReference>
<sequence length="73" mass="8163">MQLHEAHEVKEVYSPQEANKAIQQEGWKLIAVTSASNPKNEDRMAVCYVLGKPAPAPLQKGKYVDGNWVPDEE</sequence>
<organism evidence="1 2">
    <name type="scientific">Azotobacter beijerinckii</name>
    <dbReference type="NCBI Taxonomy" id="170623"/>
    <lineage>
        <taxon>Bacteria</taxon>
        <taxon>Pseudomonadati</taxon>
        <taxon>Pseudomonadota</taxon>
        <taxon>Gammaproteobacteria</taxon>
        <taxon>Pseudomonadales</taxon>
        <taxon>Pseudomonadaceae</taxon>
        <taxon>Azotobacter</taxon>
    </lineage>
</organism>